<accession>A0A6C0J931</accession>
<feature type="transmembrane region" description="Helical" evidence="1">
    <location>
        <begin position="31"/>
        <end position="49"/>
    </location>
</feature>
<name>A0A6C0J931_9ZZZZ</name>
<feature type="transmembrane region" description="Helical" evidence="1">
    <location>
        <begin position="61"/>
        <end position="81"/>
    </location>
</feature>
<feature type="transmembrane region" description="Helical" evidence="1">
    <location>
        <begin position="7"/>
        <end position="25"/>
    </location>
</feature>
<dbReference type="AlphaFoldDB" id="A0A6C0J931"/>
<evidence type="ECO:0000313" key="2">
    <source>
        <dbReference type="EMBL" id="QHU01301.1"/>
    </source>
</evidence>
<reference evidence="2" key="1">
    <citation type="journal article" date="2020" name="Nature">
        <title>Giant virus diversity and host interactions through global metagenomics.</title>
        <authorList>
            <person name="Schulz F."/>
            <person name="Roux S."/>
            <person name="Paez-Espino D."/>
            <person name="Jungbluth S."/>
            <person name="Walsh D.A."/>
            <person name="Denef V.J."/>
            <person name="McMahon K.D."/>
            <person name="Konstantinidis K.T."/>
            <person name="Eloe-Fadrosh E.A."/>
            <person name="Kyrpides N.C."/>
            <person name="Woyke T."/>
        </authorList>
    </citation>
    <scope>NUCLEOTIDE SEQUENCE</scope>
    <source>
        <strain evidence="2">GVMAG-M-3300025860-25</strain>
    </source>
</reference>
<keyword evidence="1" id="KW-0812">Transmembrane</keyword>
<organism evidence="2">
    <name type="scientific">viral metagenome</name>
    <dbReference type="NCBI Taxonomy" id="1070528"/>
    <lineage>
        <taxon>unclassified sequences</taxon>
        <taxon>metagenomes</taxon>
        <taxon>organismal metagenomes</taxon>
    </lineage>
</organism>
<protein>
    <submittedName>
        <fullName evidence="2">Uncharacterized protein</fullName>
    </submittedName>
</protein>
<proteinExistence type="predicted"/>
<keyword evidence="1" id="KW-0472">Membrane</keyword>
<feature type="transmembrane region" description="Helical" evidence="1">
    <location>
        <begin position="87"/>
        <end position="106"/>
    </location>
</feature>
<dbReference type="EMBL" id="MN740337">
    <property type="protein sequence ID" value="QHU01301.1"/>
    <property type="molecule type" value="Genomic_DNA"/>
</dbReference>
<evidence type="ECO:0000256" key="1">
    <source>
        <dbReference type="SAM" id="Phobius"/>
    </source>
</evidence>
<keyword evidence="1" id="KW-1133">Transmembrane helix</keyword>
<sequence>MDISIIYLIHILFSAPIFIYLGYYPEIKNNYVAKGLLLLGIIIILYHAYHLYSHYTISQQISWVNIIHMICVGPLLIFAGYNKSLPHPWSQISLIMGYGALINFSMKYYKSLH</sequence>